<proteinExistence type="predicted"/>
<reference evidence="1" key="1">
    <citation type="submission" date="2014-09" db="EMBL/GenBank/DDBJ databases">
        <authorList>
            <person name="Magalhaes I.L.F."/>
            <person name="Oliveira U."/>
            <person name="Santos F.R."/>
            <person name="Vidigal T.H.D.A."/>
            <person name="Brescovit A.D."/>
            <person name="Santos A.J."/>
        </authorList>
    </citation>
    <scope>NUCLEOTIDE SEQUENCE</scope>
    <source>
        <tissue evidence="1">Shoot tissue taken approximately 20 cm above the soil surface</tissue>
    </source>
</reference>
<dbReference type="EMBL" id="GBRH01264418">
    <property type="protein sequence ID" value="JAD33477.1"/>
    <property type="molecule type" value="Transcribed_RNA"/>
</dbReference>
<name>A0A0A8ZF35_ARUDO</name>
<reference evidence="1" key="2">
    <citation type="journal article" date="2015" name="Data Brief">
        <title>Shoot transcriptome of the giant reed, Arundo donax.</title>
        <authorList>
            <person name="Barrero R.A."/>
            <person name="Guerrero F.D."/>
            <person name="Moolhuijzen P."/>
            <person name="Goolsby J.A."/>
            <person name="Tidwell J."/>
            <person name="Bellgard S.E."/>
            <person name="Bellgard M.I."/>
        </authorList>
    </citation>
    <scope>NUCLEOTIDE SEQUENCE</scope>
    <source>
        <tissue evidence="1">Shoot tissue taken approximately 20 cm above the soil surface</tissue>
    </source>
</reference>
<evidence type="ECO:0000313" key="1">
    <source>
        <dbReference type="EMBL" id="JAD33477.1"/>
    </source>
</evidence>
<accession>A0A0A8ZF35</accession>
<sequence>MAYCFLALIQR</sequence>
<protein>
    <submittedName>
        <fullName evidence="1">Uncharacterized protein</fullName>
    </submittedName>
</protein>
<organism evidence="1">
    <name type="scientific">Arundo donax</name>
    <name type="common">Giant reed</name>
    <name type="synonym">Donax arundinaceus</name>
    <dbReference type="NCBI Taxonomy" id="35708"/>
    <lineage>
        <taxon>Eukaryota</taxon>
        <taxon>Viridiplantae</taxon>
        <taxon>Streptophyta</taxon>
        <taxon>Embryophyta</taxon>
        <taxon>Tracheophyta</taxon>
        <taxon>Spermatophyta</taxon>
        <taxon>Magnoliopsida</taxon>
        <taxon>Liliopsida</taxon>
        <taxon>Poales</taxon>
        <taxon>Poaceae</taxon>
        <taxon>PACMAD clade</taxon>
        <taxon>Arundinoideae</taxon>
        <taxon>Arundineae</taxon>
        <taxon>Arundo</taxon>
    </lineage>
</organism>